<evidence type="ECO:0000259" key="4">
    <source>
        <dbReference type="SMART" id="SM00797"/>
    </source>
</evidence>
<accession>A0A855XZU2</accession>
<evidence type="ECO:0000256" key="2">
    <source>
        <dbReference type="ARBA" id="ARBA00022801"/>
    </source>
</evidence>
<dbReference type="Pfam" id="PF02626">
    <property type="entry name" value="CT_A_B"/>
    <property type="match status" value="1"/>
</dbReference>
<dbReference type="PANTHER" id="PTHR43309:SF5">
    <property type="entry name" value="5-OXOPROLINASE SUBUNIT C"/>
    <property type="match status" value="1"/>
</dbReference>
<evidence type="ECO:0000256" key="3">
    <source>
        <dbReference type="ARBA" id="ARBA00022840"/>
    </source>
</evidence>
<dbReference type="RefSeq" id="WP_109999258.1">
    <property type="nucleotide sequence ID" value="NZ_QGTZ01000004.1"/>
</dbReference>
<dbReference type="EMBL" id="QGTZ01000004">
    <property type="protein sequence ID" value="PWW42230.1"/>
    <property type="molecule type" value="Genomic_DNA"/>
</dbReference>
<evidence type="ECO:0000313" key="6">
    <source>
        <dbReference type="Proteomes" id="UP000247078"/>
    </source>
</evidence>
<keyword evidence="2" id="KW-0378">Hydrolase</keyword>
<dbReference type="Proteomes" id="UP000247078">
    <property type="component" value="Unassembled WGS sequence"/>
</dbReference>
<dbReference type="GO" id="GO:0005524">
    <property type="term" value="F:ATP binding"/>
    <property type="evidence" value="ECO:0007669"/>
    <property type="project" value="UniProtKB-KW"/>
</dbReference>
<dbReference type="InterPro" id="IPR003778">
    <property type="entry name" value="CT_A_B"/>
</dbReference>
<keyword evidence="3" id="KW-0067">ATP-binding</keyword>
<organism evidence="5 6">
    <name type="scientific">Paenibacillus pabuli</name>
    <dbReference type="NCBI Taxonomy" id="1472"/>
    <lineage>
        <taxon>Bacteria</taxon>
        <taxon>Bacillati</taxon>
        <taxon>Bacillota</taxon>
        <taxon>Bacilli</taxon>
        <taxon>Bacillales</taxon>
        <taxon>Paenibacillaceae</taxon>
        <taxon>Paenibacillus</taxon>
    </lineage>
</organism>
<sequence length="343" mass="37683">MSIEVIRPGLLSTVQDEGRMGFRRYGIHPGGVMDSFAARAANALVGNSRDAAVLEMTMTGPELRFHETRLISLCGADLTATVDGLPVPLWRPVVLLAGSVLRFGRCRSGLRSYMAIAGGIAVPEIMGSRSTDLKTGFGGVEGRALKAGDRLSAGKASCEAQAALHGWSVEAEKNNRRMHAPAWYLSSKVWPAYHAEPVIRVMPGKDSAAFDEDSLERFHKERYVISPHSDRMGYRLEGAKLKLELGQSMDQLSEAVTYGTVQVPADGQPIILMADHQTIGGYPVIAQVARVDLPILAQARPGARVAFERITYEEAQQLFLEQELEWRLTEQLIRRRLAEMGDR</sequence>
<dbReference type="InterPro" id="IPR052708">
    <property type="entry name" value="PxpC"/>
</dbReference>
<evidence type="ECO:0000256" key="1">
    <source>
        <dbReference type="ARBA" id="ARBA00022741"/>
    </source>
</evidence>
<dbReference type="AlphaFoldDB" id="A0A855XZU2"/>
<dbReference type="InterPro" id="IPR029000">
    <property type="entry name" value="Cyclophilin-like_dom_sf"/>
</dbReference>
<dbReference type="PANTHER" id="PTHR43309">
    <property type="entry name" value="5-OXOPROLINASE SUBUNIT C"/>
    <property type="match status" value="1"/>
</dbReference>
<gene>
    <name evidence="5" type="ORF">DET56_104288</name>
</gene>
<dbReference type="NCBIfam" id="TIGR00724">
    <property type="entry name" value="urea_amlyse_rel"/>
    <property type="match status" value="1"/>
</dbReference>
<name>A0A855XZU2_9BACL</name>
<protein>
    <submittedName>
        <fullName evidence="5">Antagonist of KipI</fullName>
    </submittedName>
</protein>
<dbReference type="SMART" id="SM00797">
    <property type="entry name" value="AHS2"/>
    <property type="match status" value="1"/>
</dbReference>
<dbReference type="GO" id="GO:0016787">
    <property type="term" value="F:hydrolase activity"/>
    <property type="evidence" value="ECO:0007669"/>
    <property type="project" value="UniProtKB-KW"/>
</dbReference>
<dbReference type="SUPFAM" id="SSF50891">
    <property type="entry name" value="Cyclophilin-like"/>
    <property type="match status" value="1"/>
</dbReference>
<dbReference type="Gene3D" id="2.40.100.10">
    <property type="entry name" value="Cyclophilin-like"/>
    <property type="match status" value="1"/>
</dbReference>
<reference evidence="5 6" key="1">
    <citation type="submission" date="2018-05" db="EMBL/GenBank/DDBJ databases">
        <title>Freshwater and sediment microbial communities from various areas in North America, analyzing microbe dynamics in response to fracking.</title>
        <authorList>
            <person name="Lamendella R."/>
        </authorList>
    </citation>
    <scope>NUCLEOTIDE SEQUENCE [LARGE SCALE GENOMIC DNA]</scope>
    <source>
        <strain evidence="5 6">DB-3</strain>
    </source>
</reference>
<feature type="domain" description="Carboxyltransferase" evidence="4">
    <location>
        <begin position="24"/>
        <end position="325"/>
    </location>
</feature>
<evidence type="ECO:0000313" key="5">
    <source>
        <dbReference type="EMBL" id="PWW42230.1"/>
    </source>
</evidence>
<proteinExistence type="predicted"/>
<comment type="caution">
    <text evidence="5">The sequence shown here is derived from an EMBL/GenBank/DDBJ whole genome shotgun (WGS) entry which is preliminary data.</text>
</comment>
<keyword evidence="1" id="KW-0547">Nucleotide-binding</keyword>